<name>A0A7I8JRJ6_SPIIN</name>
<reference evidence="2 3" key="1">
    <citation type="submission" date="2019-12" db="EMBL/GenBank/DDBJ databases">
        <authorList>
            <person name="Scholz U."/>
            <person name="Mascher M."/>
            <person name="Fiebig A."/>
        </authorList>
    </citation>
    <scope>NUCLEOTIDE SEQUENCE</scope>
</reference>
<protein>
    <submittedName>
        <fullName evidence="2">Uncharacterized protein</fullName>
    </submittedName>
</protein>
<proteinExistence type="predicted"/>
<organism evidence="2">
    <name type="scientific">Spirodela intermedia</name>
    <name type="common">Intermediate duckweed</name>
    <dbReference type="NCBI Taxonomy" id="51605"/>
    <lineage>
        <taxon>Eukaryota</taxon>
        <taxon>Viridiplantae</taxon>
        <taxon>Streptophyta</taxon>
        <taxon>Embryophyta</taxon>
        <taxon>Tracheophyta</taxon>
        <taxon>Spermatophyta</taxon>
        <taxon>Magnoliopsida</taxon>
        <taxon>Liliopsida</taxon>
        <taxon>Araceae</taxon>
        <taxon>Lemnoideae</taxon>
        <taxon>Spirodela</taxon>
    </lineage>
</organism>
<gene>
    <name evidence="2" type="ORF">SI7747_16018796</name>
</gene>
<feature type="region of interest" description="Disordered" evidence="1">
    <location>
        <begin position="1"/>
        <end position="57"/>
    </location>
</feature>
<dbReference type="EMBL" id="CACRZD030000016">
    <property type="protein sequence ID" value="CAA6672385.1"/>
    <property type="molecule type" value="Genomic_DNA"/>
</dbReference>
<feature type="compositionally biased region" description="Gly residues" evidence="1">
    <location>
        <begin position="48"/>
        <end position="57"/>
    </location>
</feature>
<feature type="compositionally biased region" description="Basic and acidic residues" evidence="1">
    <location>
        <begin position="1"/>
        <end position="15"/>
    </location>
</feature>
<dbReference type="EMBL" id="LR743603">
    <property type="protein sequence ID" value="CAA2633266.1"/>
    <property type="molecule type" value="Genomic_DNA"/>
</dbReference>
<evidence type="ECO:0000256" key="1">
    <source>
        <dbReference type="SAM" id="MobiDB-lite"/>
    </source>
</evidence>
<accession>A0A7I8JRJ6</accession>
<dbReference type="Proteomes" id="UP001189122">
    <property type="component" value="Unassembled WGS sequence"/>
</dbReference>
<sequence>MGAVRAERTQLHEPARFNSNRQDGRELSREGRTGRRRNGRGGRERDAGGGVDGCSGR</sequence>
<evidence type="ECO:0000313" key="2">
    <source>
        <dbReference type="EMBL" id="CAA2633266.1"/>
    </source>
</evidence>
<feature type="compositionally biased region" description="Basic and acidic residues" evidence="1">
    <location>
        <begin position="22"/>
        <end position="33"/>
    </location>
</feature>
<dbReference type="AlphaFoldDB" id="A0A7I8JRJ6"/>
<evidence type="ECO:0000313" key="3">
    <source>
        <dbReference type="Proteomes" id="UP001189122"/>
    </source>
</evidence>
<keyword evidence="3" id="KW-1185">Reference proteome</keyword>